<comment type="caution">
    <text evidence="11">The sequence shown here is derived from an EMBL/GenBank/DDBJ whole genome shotgun (WGS) entry which is preliminary data.</text>
</comment>
<dbReference type="Gene3D" id="1.10.600.10">
    <property type="entry name" value="Farnesyl Diphosphate Synthase"/>
    <property type="match status" value="1"/>
</dbReference>
<name>A0A1M2V231_TRAPU</name>
<dbReference type="InterPro" id="IPR033749">
    <property type="entry name" value="Polyprenyl_synt_CS"/>
</dbReference>
<reference evidence="11 12" key="1">
    <citation type="submission" date="2016-10" db="EMBL/GenBank/DDBJ databases">
        <title>Genome sequence of the basidiomycete white-rot fungus Trametes pubescens.</title>
        <authorList>
            <person name="Makela M.R."/>
            <person name="Granchi Z."/>
            <person name="Peng M."/>
            <person name="De Vries R.P."/>
            <person name="Grigoriev I."/>
            <person name="Riley R."/>
            <person name="Hilden K."/>
        </authorList>
    </citation>
    <scope>NUCLEOTIDE SEQUENCE [LARGE SCALE GENOMIC DNA]</scope>
    <source>
        <strain evidence="11 12">FBCC735</strain>
    </source>
</reference>
<evidence type="ECO:0000256" key="3">
    <source>
        <dbReference type="ARBA" id="ARBA00022723"/>
    </source>
</evidence>
<dbReference type="GO" id="GO:0046872">
    <property type="term" value="F:metal ion binding"/>
    <property type="evidence" value="ECO:0007669"/>
    <property type="project" value="UniProtKB-KW"/>
</dbReference>
<dbReference type="GO" id="GO:0004659">
    <property type="term" value="F:prenyltransferase activity"/>
    <property type="evidence" value="ECO:0007669"/>
    <property type="project" value="InterPro"/>
</dbReference>
<dbReference type="Pfam" id="PF00348">
    <property type="entry name" value="polyprenyl_synt"/>
    <property type="match status" value="1"/>
</dbReference>
<keyword evidence="12" id="KW-1185">Reference proteome</keyword>
<proteinExistence type="inferred from homology"/>
<evidence type="ECO:0000256" key="7">
    <source>
        <dbReference type="ARBA" id="ARBA00032424"/>
    </source>
</evidence>
<sequence length="194" mass="22017">MILNFANVAELLSLHRGQGLELLWRDSLQCPTEEEYVSMVNNKTGGLFRVAVKLMMACSTTNITVDYVPLVNLFGVYFQIRDDYMNLQSTQYAENKGFAEDLTEGKFSFPIVHGVRADTSNRQLLNVLQKRPTTPTLKTHAIGYLRDHTKSFTYTLGVMDDLEVQIRDEIARLGGNARLEKIMDTLHVERPSIS</sequence>
<comment type="similarity">
    <text evidence="2">Belongs to the FPP/GGPP synthase family.</text>
</comment>
<dbReference type="AlphaFoldDB" id="A0A1M2V231"/>
<comment type="cofactor">
    <cofactor evidence="1">
        <name>Mg(2+)</name>
        <dbReference type="ChEBI" id="CHEBI:18420"/>
    </cofactor>
</comment>
<protein>
    <recommendedName>
        <fullName evidence="9">(2E,6E)-farnesyl diphosphate synthase</fullName>
    </recommendedName>
    <alternativeName>
        <fullName evidence="8">Dimethylallyltranstransferase</fullName>
    </alternativeName>
    <alternativeName>
        <fullName evidence="7">Farnesyl diphosphate synthase</fullName>
    </alternativeName>
    <alternativeName>
        <fullName evidence="5">Farnesyltranstransferase</fullName>
    </alternativeName>
    <alternativeName>
        <fullName evidence="10">Geranylgeranyl diphosphate synthase</fullName>
    </alternativeName>
    <alternativeName>
        <fullName evidence="6">Geranyltranstransferase</fullName>
    </alternativeName>
</protein>
<dbReference type="InterPro" id="IPR008949">
    <property type="entry name" value="Isoprenoid_synthase_dom_sf"/>
</dbReference>
<dbReference type="EMBL" id="MNAD01001728">
    <property type="protein sequence ID" value="OJT01634.1"/>
    <property type="molecule type" value="Genomic_DNA"/>
</dbReference>
<gene>
    <name evidence="11" type="ORF">TRAPUB_7892</name>
</gene>
<dbReference type="STRING" id="154538.A0A1M2V231"/>
<evidence type="ECO:0000313" key="12">
    <source>
        <dbReference type="Proteomes" id="UP000184267"/>
    </source>
</evidence>
<keyword evidence="4" id="KW-0460">Magnesium</keyword>
<dbReference type="PANTHER" id="PTHR12001:SF44">
    <property type="entry name" value="GERANYLGERANYL PYROPHOSPHATE SYNTHASE"/>
    <property type="match status" value="1"/>
</dbReference>
<dbReference type="OrthoDB" id="6921389at2759"/>
<evidence type="ECO:0000256" key="4">
    <source>
        <dbReference type="ARBA" id="ARBA00022842"/>
    </source>
</evidence>
<evidence type="ECO:0000256" key="6">
    <source>
        <dbReference type="ARBA" id="ARBA00032380"/>
    </source>
</evidence>
<evidence type="ECO:0000256" key="1">
    <source>
        <dbReference type="ARBA" id="ARBA00001946"/>
    </source>
</evidence>
<organism evidence="11 12">
    <name type="scientific">Trametes pubescens</name>
    <name type="common">White-rot fungus</name>
    <dbReference type="NCBI Taxonomy" id="154538"/>
    <lineage>
        <taxon>Eukaryota</taxon>
        <taxon>Fungi</taxon>
        <taxon>Dikarya</taxon>
        <taxon>Basidiomycota</taxon>
        <taxon>Agaricomycotina</taxon>
        <taxon>Agaricomycetes</taxon>
        <taxon>Polyporales</taxon>
        <taxon>Polyporaceae</taxon>
        <taxon>Trametes</taxon>
    </lineage>
</organism>
<dbReference type="OMA" id="QDDPRIM"/>
<dbReference type="Proteomes" id="UP000184267">
    <property type="component" value="Unassembled WGS sequence"/>
</dbReference>
<keyword evidence="3" id="KW-0479">Metal-binding</keyword>
<accession>A0A1M2V231</accession>
<evidence type="ECO:0000256" key="8">
    <source>
        <dbReference type="ARBA" id="ARBA00032448"/>
    </source>
</evidence>
<evidence type="ECO:0000256" key="5">
    <source>
        <dbReference type="ARBA" id="ARBA00032052"/>
    </source>
</evidence>
<dbReference type="PROSITE" id="PS00444">
    <property type="entry name" value="POLYPRENYL_SYNTHASE_2"/>
    <property type="match status" value="1"/>
</dbReference>
<dbReference type="PANTHER" id="PTHR12001">
    <property type="entry name" value="GERANYLGERANYL PYROPHOSPHATE SYNTHASE"/>
    <property type="match status" value="1"/>
</dbReference>
<evidence type="ECO:0000256" key="9">
    <source>
        <dbReference type="ARBA" id="ARBA00032873"/>
    </source>
</evidence>
<evidence type="ECO:0000313" key="11">
    <source>
        <dbReference type="EMBL" id="OJT01634.1"/>
    </source>
</evidence>
<dbReference type="GO" id="GO:0008299">
    <property type="term" value="P:isoprenoid biosynthetic process"/>
    <property type="evidence" value="ECO:0007669"/>
    <property type="project" value="InterPro"/>
</dbReference>
<dbReference type="InterPro" id="IPR000092">
    <property type="entry name" value="Polyprenyl_synt"/>
</dbReference>
<evidence type="ECO:0000256" key="2">
    <source>
        <dbReference type="ARBA" id="ARBA00006706"/>
    </source>
</evidence>
<evidence type="ECO:0000256" key="10">
    <source>
        <dbReference type="ARBA" id="ARBA00033096"/>
    </source>
</evidence>
<dbReference type="SUPFAM" id="SSF48576">
    <property type="entry name" value="Terpenoid synthases"/>
    <property type="match status" value="1"/>
</dbReference>